<accession>A0A549T2D7</accession>
<reference evidence="3 4" key="1">
    <citation type="submission" date="2019-07" db="EMBL/GenBank/DDBJ databases">
        <title>Ln-dependent methylotrophs.</title>
        <authorList>
            <person name="Tani A."/>
        </authorList>
    </citation>
    <scope>NUCLEOTIDE SEQUENCE [LARGE SCALE GENOMIC DNA]</scope>
    <source>
        <strain evidence="3 4">SM89A</strain>
    </source>
</reference>
<gene>
    <name evidence="3" type="ORF">FM996_05720</name>
</gene>
<feature type="transmembrane region" description="Helical" evidence="2">
    <location>
        <begin position="64"/>
        <end position="86"/>
    </location>
</feature>
<comment type="caution">
    <text evidence="3">The sequence shown here is derived from an EMBL/GenBank/DDBJ whole genome shotgun (WGS) entry which is preliminary data.</text>
</comment>
<proteinExistence type="predicted"/>
<feature type="compositionally biased region" description="Low complexity" evidence="1">
    <location>
        <begin position="205"/>
        <end position="218"/>
    </location>
</feature>
<evidence type="ECO:0000256" key="1">
    <source>
        <dbReference type="SAM" id="MobiDB-lite"/>
    </source>
</evidence>
<organism evidence="3 4">
    <name type="scientific">Methylosinus sporium</name>
    <dbReference type="NCBI Taxonomy" id="428"/>
    <lineage>
        <taxon>Bacteria</taxon>
        <taxon>Pseudomonadati</taxon>
        <taxon>Pseudomonadota</taxon>
        <taxon>Alphaproteobacteria</taxon>
        <taxon>Hyphomicrobiales</taxon>
        <taxon>Methylocystaceae</taxon>
        <taxon>Methylosinus</taxon>
    </lineage>
</organism>
<feature type="compositionally biased region" description="Low complexity" evidence="1">
    <location>
        <begin position="246"/>
        <end position="256"/>
    </location>
</feature>
<evidence type="ECO:0000256" key="2">
    <source>
        <dbReference type="SAM" id="Phobius"/>
    </source>
</evidence>
<feature type="transmembrane region" description="Helical" evidence="2">
    <location>
        <begin position="38"/>
        <end position="58"/>
    </location>
</feature>
<name>A0A549T2D7_METSR</name>
<dbReference type="EMBL" id="VJMF01000024">
    <property type="protein sequence ID" value="TRL36021.1"/>
    <property type="molecule type" value="Genomic_DNA"/>
</dbReference>
<evidence type="ECO:0008006" key="5">
    <source>
        <dbReference type="Google" id="ProtNLM"/>
    </source>
</evidence>
<sequence>MTYLLMHFWAWGASAFAVGVATALSIARRSERGPVAGWLVWFVLAFAAGVPVAALGLLPGRSGFWLETALLLFPAFLAGAAAGALLGRHSLRDNEGWALGLVPLALIWLGAGFLAGRSTEQDLRRKAASAIEKIGGDPAYVDVAGRDVLLPRDAPNRAAAAEEIAHIPGVRGIAEVDALTGAAAKNYENAAIARRAARESEAPERGPNGAAGPAEAPQNGPPPNAPSARDGGAARSKEPARGGVKPAPSTPSAAAPELGRPFADERTSEPSRSPETPKSAEPGRPSAPGEPSASGKPSEQARPATPALAEAEPKAAIPASGELDLPSCQKAVAAALAGEPVRFSRRGGVQRGATGALDKAVGLLQRCPQTDVDVRVRAESGDRAAREQARDRAARVVDYLGRMGVERGRLSVAGESGKPVAKGAPEGESGSGVDFLLSPRR</sequence>
<evidence type="ECO:0000313" key="4">
    <source>
        <dbReference type="Proteomes" id="UP000316781"/>
    </source>
</evidence>
<evidence type="ECO:0000313" key="3">
    <source>
        <dbReference type="EMBL" id="TRL36021.1"/>
    </source>
</evidence>
<dbReference type="AlphaFoldDB" id="A0A549T2D7"/>
<feature type="transmembrane region" description="Helical" evidence="2">
    <location>
        <begin position="6"/>
        <end position="26"/>
    </location>
</feature>
<protein>
    <recommendedName>
        <fullName evidence="5">OmpA family protein</fullName>
    </recommendedName>
</protein>
<dbReference type="Proteomes" id="UP000316781">
    <property type="component" value="Unassembled WGS sequence"/>
</dbReference>
<dbReference type="RefSeq" id="WP_142862230.1">
    <property type="nucleotide sequence ID" value="NZ_VJMF01000024.1"/>
</dbReference>
<keyword evidence="2" id="KW-0472">Membrane</keyword>
<feature type="transmembrane region" description="Helical" evidence="2">
    <location>
        <begin position="98"/>
        <end position="116"/>
    </location>
</feature>
<feature type="region of interest" description="Disordered" evidence="1">
    <location>
        <begin position="410"/>
        <end position="441"/>
    </location>
</feature>
<keyword evidence="2" id="KW-1133">Transmembrane helix</keyword>
<keyword evidence="2" id="KW-0812">Transmembrane</keyword>
<feature type="region of interest" description="Disordered" evidence="1">
    <location>
        <begin position="195"/>
        <end position="322"/>
    </location>
</feature>